<dbReference type="HOGENOM" id="CLU_098620_3_0_14"/>
<proteinExistence type="predicted"/>
<accession>E8ZJI0</accession>
<name>E8ZJI0_MYCHL</name>
<dbReference type="Proteomes" id="UP000008637">
    <property type="component" value="Chromosome"/>
</dbReference>
<evidence type="ECO:0000313" key="2">
    <source>
        <dbReference type="Proteomes" id="UP000008637"/>
    </source>
</evidence>
<dbReference type="EMBL" id="FR773153">
    <property type="protein sequence ID" value="CBY93301.1"/>
    <property type="molecule type" value="Genomic_DNA"/>
</dbReference>
<evidence type="ECO:0000313" key="1">
    <source>
        <dbReference type="EMBL" id="CBY93301.1"/>
    </source>
</evidence>
<protein>
    <submittedName>
        <fullName evidence="1">Uncharacterized protein</fullName>
    </submittedName>
</protein>
<gene>
    <name evidence="1" type="ORF">HF1_12930</name>
</gene>
<sequence length="208" mass="23093">MNLGSKIAAGTGVAGTVAGGSYLLYPRSQDDSVKSKLIGEGYELMKGTDEAHWKKVYAVYKTKSETDRFNGDGIQQDEGETSGISKLKKACEKSLSGSENSLYLLARRFCVVPKTLDQFLSLKNISKLSTETTGTNADDSAWNAKETEFKKNLNTNNQSTSWNLSNESQKSAENVKTLKSKCKEMLTSETYQDGFYDKLEHFKNWCSK</sequence>
<reference evidence="1 2" key="1">
    <citation type="journal article" date="2011" name="J. Bacteriol.">
        <title>Complete genome sequence of Mycoplasma haemofelis, a hemotropic mycoplasma.</title>
        <authorList>
            <person name="Barker E.N."/>
            <person name="Helps C.R."/>
            <person name="Peters I.R."/>
            <person name="Darby A.C."/>
            <person name="Radford A.D."/>
            <person name="Tasker S."/>
        </authorList>
    </citation>
    <scope>NUCLEOTIDE SEQUENCE [LARGE SCALE GENOMIC DNA]</scope>
    <source>
        <strain evidence="1 2">Langford 1</strain>
    </source>
</reference>
<organism evidence="1 2">
    <name type="scientific">Mycoplasma haemofelis (strain Langford 1)</name>
    <name type="common">Haemobartonella felis</name>
    <dbReference type="NCBI Taxonomy" id="941640"/>
    <lineage>
        <taxon>Bacteria</taxon>
        <taxon>Bacillati</taxon>
        <taxon>Mycoplasmatota</taxon>
        <taxon>Mollicutes</taxon>
        <taxon>Mycoplasmataceae</taxon>
        <taxon>Mycoplasma</taxon>
    </lineage>
</organism>
<keyword evidence="2" id="KW-1185">Reference proteome</keyword>
<dbReference type="KEGG" id="mha:HF1_12930"/>
<dbReference type="AlphaFoldDB" id="E8ZJI0"/>